<keyword evidence="1" id="KW-0472">Membrane</keyword>
<organism evidence="2 3">
    <name type="scientific">Vallitalea longa</name>
    <dbReference type="NCBI Taxonomy" id="2936439"/>
    <lineage>
        <taxon>Bacteria</taxon>
        <taxon>Bacillati</taxon>
        <taxon>Bacillota</taxon>
        <taxon>Clostridia</taxon>
        <taxon>Lachnospirales</taxon>
        <taxon>Vallitaleaceae</taxon>
        <taxon>Vallitalea</taxon>
    </lineage>
</organism>
<dbReference type="EMBL" id="BRLB01000011">
    <property type="protein sequence ID" value="GKX30704.1"/>
    <property type="molecule type" value="Genomic_DNA"/>
</dbReference>
<proteinExistence type="predicted"/>
<keyword evidence="1" id="KW-0812">Transmembrane</keyword>
<gene>
    <name evidence="2" type="ORF">SH1V18_31840</name>
</gene>
<dbReference type="Proteomes" id="UP001144256">
    <property type="component" value="Unassembled WGS sequence"/>
</dbReference>
<accession>A0A9W5YCT1</accession>
<evidence type="ECO:0000313" key="3">
    <source>
        <dbReference type="Proteomes" id="UP001144256"/>
    </source>
</evidence>
<protein>
    <submittedName>
        <fullName evidence="2">Uncharacterized protein</fullName>
    </submittedName>
</protein>
<evidence type="ECO:0000256" key="1">
    <source>
        <dbReference type="SAM" id="Phobius"/>
    </source>
</evidence>
<keyword evidence="3" id="KW-1185">Reference proteome</keyword>
<comment type="caution">
    <text evidence="2">The sequence shown here is derived from an EMBL/GenBank/DDBJ whole genome shotgun (WGS) entry which is preliminary data.</text>
</comment>
<name>A0A9W5YCT1_9FIRM</name>
<evidence type="ECO:0000313" key="2">
    <source>
        <dbReference type="EMBL" id="GKX30704.1"/>
    </source>
</evidence>
<keyword evidence="1" id="KW-1133">Transmembrane helix</keyword>
<sequence>MKKTLLIIVIIIGVIIGGYKIYEINDSKQTKESTKAEIPTIDKENETRDMDNPNDDMELYFIEPIKITDSNTIINTLSQNNWSKECLDSLLGDYDNIISRPTDLCAGGTVMFYRTYNNEGLKVQFTSNENYNHIYSLIFNDEYKDKIIGDIDMNSSFEDIISMYDAPHFINEEVGLIGYKCEDFYMFFIGKDKLQEISFYSRIDYDETSIEKAIMAYEKTGMTDEFTNMIWDDYDYTAGESGLIFYDYDSRGVVASLDVADNNMKVTIYGNFIGNITDEISLPTDAHKITKMKDELKNRGIEILLEEDLVYNCELERLKEYDELKGELVDEYGEKSPDGNMLLLNAFSMYTGNRIKIYDETQENLFVELWGVDNYGWINDRYLIYTQAMDEMLFGEGNNKYGIFIYDCLEKKEISVVSFEEREAIFLTSWDKNTIGYNIEEENSSKEYTLEYTFDEEGNISIGKVKQYKK</sequence>
<feature type="transmembrane region" description="Helical" evidence="1">
    <location>
        <begin position="5"/>
        <end position="22"/>
    </location>
</feature>
<reference evidence="2" key="1">
    <citation type="submission" date="2022-06" db="EMBL/GenBank/DDBJ databases">
        <title>Vallitalea longa sp. nov., an anaerobic bacterium isolated from marine sediment.</title>
        <authorList>
            <person name="Hirano S."/>
            <person name="Terahara T."/>
            <person name="Mori K."/>
            <person name="Hamada M."/>
            <person name="Matsumoto R."/>
            <person name="Kobayashi T."/>
        </authorList>
    </citation>
    <scope>NUCLEOTIDE SEQUENCE</scope>
    <source>
        <strain evidence="2">SH18-1</strain>
    </source>
</reference>
<dbReference type="RefSeq" id="WP_281817128.1">
    <property type="nucleotide sequence ID" value="NZ_BRLB01000011.1"/>
</dbReference>
<dbReference type="AlphaFoldDB" id="A0A9W5YCT1"/>